<feature type="compositionally biased region" description="Basic and acidic residues" evidence="1">
    <location>
        <begin position="218"/>
        <end position="229"/>
    </location>
</feature>
<comment type="caution">
    <text evidence="2">The sequence shown here is derived from an EMBL/GenBank/DDBJ whole genome shotgun (WGS) entry which is preliminary data.</text>
</comment>
<evidence type="ECO:0000313" key="2">
    <source>
        <dbReference type="EMBL" id="GHA94679.1"/>
    </source>
</evidence>
<gene>
    <name evidence="2" type="ORF">GCM10010305_42830</name>
</gene>
<reference evidence="2" key="2">
    <citation type="submission" date="2020-09" db="EMBL/GenBank/DDBJ databases">
        <authorList>
            <person name="Sun Q."/>
            <person name="Ohkuma M."/>
        </authorList>
    </citation>
    <scope>NUCLEOTIDE SEQUENCE</scope>
    <source>
        <strain evidence="2">JCM 4518</strain>
    </source>
</reference>
<proteinExistence type="predicted"/>
<keyword evidence="3" id="KW-1185">Reference proteome</keyword>
<dbReference type="RefSeq" id="WP_189979798.1">
    <property type="nucleotide sequence ID" value="NZ_BMUL01000011.1"/>
</dbReference>
<evidence type="ECO:0000256" key="1">
    <source>
        <dbReference type="SAM" id="MobiDB-lite"/>
    </source>
</evidence>
<feature type="region of interest" description="Disordered" evidence="1">
    <location>
        <begin position="204"/>
        <end position="229"/>
    </location>
</feature>
<name>A0A918WBB0_9ACTN</name>
<evidence type="ECO:0000313" key="3">
    <source>
        <dbReference type="Proteomes" id="UP000644020"/>
    </source>
</evidence>
<dbReference type="EMBL" id="BMUL01000011">
    <property type="protein sequence ID" value="GHA94679.1"/>
    <property type="molecule type" value="Genomic_DNA"/>
</dbReference>
<organism evidence="2 3">
    <name type="scientific">Streptomyces termitum</name>
    <dbReference type="NCBI Taxonomy" id="67368"/>
    <lineage>
        <taxon>Bacteria</taxon>
        <taxon>Bacillati</taxon>
        <taxon>Actinomycetota</taxon>
        <taxon>Actinomycetes</taxon>
        <taxon>Kitasatosporales</taxon>
        <taxon>Streptomycetaceae</taxon>
        <taxon>Streptomyces</taxon>
    </lineage>
</organism>
<accession>A0A918WBB0</accession>
<sequence length="229" mass="23718">MASTVSPVRRPSRRSALGVAAAGLVLPLALAARSGGSPGKDPAGPPGAADRTVRVEVDLNRSYGVPSLAAFARPAKVDNVISGTVTATRPLVTPPADYVETVLTISVERQRKKGAPTTAEVREQGGVVTVEQVRSSYEGKLGRELTAAEPAETVDHRVNGVVPARVGDRVLVVVADDASVRKPGAYVVPARLVRADATGAGAAAAPFTWPGEPPNPAWEREVDGEALLR</sequence>
<protein>
    <submittedName>
        <fullName evidence="2">Uncharacterized protein</fullName>
    </submittedName>
</protein>
<reference evidence="2" key="1">
    <citation type="journal article" date="2014" name="Int. J. Syst. Evol. Microbiol.">
        <title>Complete genome sequence of Corynebacterium casei LMG S-19264T (=DSM 44701T), isolated from a smear-ripened cheese.</title>
        <authorList>
            <consortium name="US DOE Joint Genome Institute (JGI-PGF)"/>
            <person name="Walter F."/>
            <person name="Albersmeier A."/>
            <person name="Kalinowski J."/>
            <person name="Ruckert C."/>
        </authorList>
    </citation>
    <scope>NUCLEOTIDE SEQUENCE</scope>
    <source>
        <strain evidence="2">JCM 4518</strain>
    </source>
</reference>
<dbReference type="Proteomes" id="UP000644020">
    <property type="component" value="Unassembled WGS sequence"/>
</dbReference>
<dbReference type="AlphaFoldDB" id="A0A918WBB0"/>